<reference evidence="4" key="1">
    <citation type="journal article" date="2020" name="Stud. Mycol.">
        <title>101 Dothideomycetes genomes: a test case for predicting lifestyles and emergence of pathogens.</title>
        <authorList>
            <person name="Haridas S."/>
            <person name="Albert R."/>
            <person name="Binder M."/>
            <person name="Bloem J."/>
            <person name="Labutti K."/>
            <person name="Salamov A."/>
            <person name="Andreopoulos B."/>
            <person name="Baker S."/>
            <person name="Barry K."/>
            <person name="Bills G."/>
            <person name="Bluhm B."/>
            <person name="Cannon C."/>
            <person name="Castanera R."/>
            <person name="Culley D."/>
            <person name="Daum C."/>
            <person name="Ezra D."/>
            <person name="Gonzalez J."/>
            <person name="Henrissat B."/>
            <person name="Kuo A."/>
            <person name="Liang C."/>
            <person name="Lipzen A."/>
            <person name="Lutzoni F."/>
            <person name="Magnuson J."/>
            <person name="Mondo S."/>
            <person name="Nolan M."/>
            <person name="Ohm R."/>
            <person name="Pangilinan J."/>
            <person name="Park H.-J."/>
            <person name="Ramirez L."/>
            <person name="Alfaro M."/>
            <person name="Sun H."/>
            <person name="Tritt A."/>
            <person name="Yoshinaga Y."/>
            <person name="Zwiers L.-H."/>
            <person name="Turgeon B."/>
            <person name="Goodwin S."/>
            <person name="Spatafora J."/>
            <person name="Crous P."/>
            <person name="Grigoriev I."/>
        </authorList>
    </citation>
    <scope>NUCLEOTIDE SEQUENCE</scope>
    <source>
        <strain evidence="4">CBS 207.26</strain>
    </source>
</reference>
<organism evidence="4 5">
    <name type="scientific">Zopfia rhizophila CBS 207.26</name>
    <dbReference type="NCBI Taxonomy" id="1314779"/>
    <lineage>
        <taxon>Eukaryota</taxon>
        <taxon>Fungi</taxon>
        <taxon>Dikarya</taxon>
        <taxon>Ascomycota</taxon>
        <taxon>Pezizomycotina</taxon>
        <taxon>Dothideomycetes</taxon>
        <taxon>Dothideomycetes incertae sedis</taxon>
        <taxon>Zopfiaceae</taxon>
        <taxon>Zopfia</taxon>
    </lineage>
</organism>
<dbReference type="Proteomes" id="UP000800200">
    <property type="component" value="Unassembled WGS sequence"/>
</dbReference>
<keyword evidence="5" id="KW-1185">Reference proteome</keyword>
<dbReference type="SUPFAM" id="SSF48208">
    <property type="entry name" value="Six-hairpin glycosidases"/>
    <property type="match status" value="1"/>
</dbReference>
<dbReference type="InterPro" id="IPR052369">
    <property type="entry name" value="UG_Glycosaminoglycan_Hydrolase"/>
</dbReference>
<dbReference type="InterPro" id="IPR012341">
    <property type="entry name" value="6hp_glycosidase-like_sf"/>
</dbReference>
<evidence type="ECO:0000313" key="5">
    <source>
        <dbReference type="Proteomes" id="UP000800200"/>
    </source>
</evidence>
<dbReference type="InterPro" id="IPR008928">
    <property type="entry name" value="6-hairpin_glycosidase_sf"/>
</dbReference>
<dbReference type="PANTHER" id="PTHR36845">
    <property type="entry name" value="HYDROLASE, PUTATIVE (AFU_ORTHOLOGUE AFUA_7G05090)-RELATED"/>
    <property type="match status" value="1"/>
</dbReference>
<gene>
    <name evidence="4" type="ORF">K469DRAFT_740320</name>
</gene>
<dbReference type="OrthoDB" id="2317065at2759"/>
<dbReference type="PANTHER" id="PTHR36845:SF1">
    <property type="entry name" value="HYDROLASE, PUTATIVE (AFU_ORTHOLOGUE AFUA_7G05090)-RELATED"/>
    <property type="match status" value="1"/>
</dbReference>
<comment type="similarity">
    <text evidence="2">Belongs to the glycosyl hydrolase 88 family.</text>
</comment>
<keyword evidence="1 4" id="KW-0378">Hydrolase</keyword>
<protein>
    <submittedName>
        <fullName evidence="4">Glycoside hydrolase family 88 protein</fullName>
    </submittedName>
</protein>
<dbReference type="Gene3D" id="1.50.10.10">
    <property type="match status" value="1"/>
</dbReference>
<feature type="region of interest" description="Disordered" evidence="3">
    <location>
        <begin position="1"/>
        <end position="24"/>
    </location>
</feature>
<evidence type="ECO:0000256" key="2">
    <source>
        <dbReference type="ARBA" id="ARBA00038358"/>
    </source>
</evidence>
<evidence type="ECO:0000256" key="3">
    <source>
        <dbReference type="SAM" id="MobiDB-lite"/>
    </source>
</evidence>
<name>A0A6A6DWT6_9PEZI</name>
<evidence type="ECO:0000256" key="1">
    <source>
        <dbReference type="ARBA" id="ARBA00022801"/>
    </source>
</evidence>
<sequence length="384" mass="43439">MNITPPATSFDTKPKNSASKLNGTDIQREPPVEYLGYTEPQGTKYVYSSFEFWTSGFFPGCLYALYQRQRKYPAYFPEAADGKPQIHPLKLQCACKWWTSNLHSQASRKDTHDLGFMIQPWAQICWGIDRDPGCLSSLVTAAHMLGGRWDTCRTKRYSFDNPKKDFLVIIDNMCNLDLLYYVTEMTSEPKLANIATTHALTTLASHIRPDFSTYHVVNFDQNSSCPGVIKERLTSRGYSDNSCWSRGQAWAILGYTQCYRRTKYYLFLETAQHLAEYFISHLSADRVPDTSAALIAAYGMLLRHEARPGDSTLINYMREALISDKVGEKDVQVDMGSGAGAIILNATINNFEFAPRRCADHGLVYADYFFLLIGNKLIEMGVFG</sequence>
<dbReference type="GO" id="GO:0000272">
    <property type="term" value="P:polysaccharide catabolic process"/>
    <property type="evidence" value="ECO:0007669"/>
    <property type="project" value="TreeGrafter"/>
</dbReference>
<evidence type="ECO:0000313" key="4">
    <source>
        <dbReference type="EMBL" id="KAF2182440.1"/>
    </source>
</evidence>
<proteinExistence type="inferred from homology"/>
<dbReference type="EMBL" id="ML994648">
    <property type="protein sequence ID" value="KAF2182440.1"/>
    <property type="molecule type" value="Genomic_DNA"/>
</dbReference>
<dbReference type="AlphaFoldDB" id="A0A6A6DWT6"/>
<accession>A0A6A6DWT6</accession>
<dbReference type="GO" id="GO:0052757">
    <property type="term" value="F:chondroitin hydrolase activity"/>
    <property type="evidence" value="ECO:0007669"/>
    <property type="project" value="TreeGrafter"/>
</dbReference>